<dbReference type="STRING" id="1351755.CCH01_15640"/>
<protein>
    <submittedName>
        <fullName evidence="3">Putative Serine-type D-Ala-D-Ala carboxypeptidase</fullName>
    </submittedName>
</protein>
<dbReference type="InterPro" id="IPR052179">
    <property type="entry name" value="DD-CPase-like"/>
</dbReference>
<keyword evidence="1" id="KW-0472">Membrane</keyword>
<feature type="domain" description="D-alanyl-D-alanine carboxypeptidase-like core" evidence="2">
    <location>
        <begin position="248"/>
        <end position="372"/>
    </location>
</feature>
<keyword evidence="1" id="KW-0812">Transmembrane</keyword>
<evidence type="ECO:0000313" key="4">
    <source>
        <dbReference type="Proteomes" id="UP000190476"/>
    </source>
</evidence>
<dbReference type="InterPro" id="IPR009045">
    <property type="entry name" value="Zn_M74/Hedgehog-like"/>
</dbReference>
<keyword evidence="1" id="KW-1133">Transmembrane helix</keyword>
<evidence type="ECO:0000256" key="1">
    <source>
        <dbReference type="SAM" id="Phobius"/>
    </source>
</evidence>
<dbReference type="EMBL" id="LT799839">
    <property type="protein sequence ID" value="SLK18885.1"/>
    <property type="molecule type" value="Genomic_DNA"/>
</dbReference>
<evidence type="ECO:0000259" key="2">
    <source>
        <dbReference type="Pfam" id="PF02557"/>
    </source>
</evidence>
<dbReference type="InterPro" id="IPR003709">
    <property type="entry name" value="VanY-like_core_dom"/>
</dbReference>
<organism evidence="3 4">
    <name type="scientific">Clostridium chauvoei JF4335</name>
    <dbReference type="NCBI Taxonomy" id="1351755"/>
    <lineage>
        <taxon>Bacteria</taxon>
        <taxon>Bacillati</taxon>
        <taxon>Bacillota</taxon>
        <taxon>Clostridia</taxon>
        <taxon>Eubacteriales</taxon>
        <taxon>Clostridiaceae</taxon>
        <taxon>Clostridium</taxon>
    </lineage>
</organism>
<keyword evidence="4" id="KW-1185">Reference proteome</keyword>
<dbReference type="RefSeq" id="WP_242944817.1">
    <property type="nucleotide sequence ID" value="NZ_CBML010000006.1"/>
</dbReference>
<dbReference type="SUPFAM" id="SSF55166">
    <property type="entry name" value="Hedgehog/DD-peptidase"/>
    <property type="match status" value="1"/>
</dbReference>
<dbReference type="CDD" id="cd14852">
    <property type="entry name" value="LD-carboxypeptidase"/>
    <property type="match status" value="1"/>
</dbReference>
<dbReference type="GeneID" id="66301895"/>
<sequence length="392" mass="45736">MRQDNLKTELNKVKVKKLHEKPRRKSKKMIRRSIIVMLVGGVIVGISVYMPIQMKYKNLLEKEVIAGERFDSKIKVINDFKYIKDHVDEIYTSNDKIEEIKKKILEASNEISNGVTEKLEGLVADLSNMVNEISVSNEMELQGLFDKINEDKLEGFNEEEVSKVNSYINEFNDCFKNKQYKKSKEILDALSTYISDIKKIANERRIKEIYEKKSKEDSSLREPKYINGILLVNKEFGLPDNFGTGESQEARVAFEQMKADASKEGIYLHAFSTYRSYWSQNRLYWNYASSYGQDPTDTFSAKPGFSEHQTGLAFDIGGTDRSLWAENDFKYTKEAEWLKNNSHKYGFILRYPEGKEWKTGFMFESWHFRYIGVEHSKHFENSNLTLEEYLGV</sequence>
<dbReference type="GO" id="GO:0004180">
    <property type="term" value="F:carboxypeptidase activity"/>
    <property type="evidence" value="ECO:0007669"/>
    <property type="project" value="UniProtKB-KW"/>
</dbReference>
<reference evidence="4" key="1">
    <citation type="submission" date="2017-03" db="EMBL/GenBank/DDBJ databases">
        <authorList>
            <person name="Falquet L."/>
            <person name="Falquet L."/>
        </authorList>
    </citation>
    <scope>NUCLEOTIDE SEQUENCE [LARGE SCALE GENOMIC DNA]</scope>
</reference>
<name>A0A1U6JEX7_9CLOT</name>
<keyword evidence="3" id="KW-0378">Hydrolase</keyword>
<dbReference type="PANTHER" id="PTHR34385:SF1">
    <property type="entry name" value="PEPTIDOGLYCAN L-ALANYL-D-GLUTAMATE ENDOPEPTIDASE CWLK"/>
    <property type="match status" value="1"/>
</dbReference>
<dbReference type="InterPro" id="IPR058193">
    <property type="entry name" value="VanY/YodJ_core_dom"/>
</dbReference>
<dbReference type="Proteomes" id="UP000190476">
    <property type="component" value="Chromosome I"/>
</dbReference>
<keyword evidence="3" id="KW-0645">Protease</keyword>
<accession>A0A1U6JEX7</accession>
<gene>
    <name evidence="3" type="ORF">CCH01_15640</name>
</gene>
<dbReference type="Pfam" id="PF02557">
    <property type="entry name" value="VanY"/>
    <property type="match status" value="1"/>
</dbReference>
<evidence type="ECO:0000313" key="3">
    <source>
        <dbReference type="EMBL" id="SLK18885.1"/>
    </source>
</evidence>
<feature type="transmembrane region" description="Helical" evidence="1">
    <location>
        <begin position="33"/>
        <end position="52"/>
    </location>
</feature>
<dbReference type="AlphaFoldDB" id="A0A1U6JEX7"/>
<keyword evidence="3" id="KW-0121">Carboxypeptidase</keyword>
<dbReference type="PANTHER" id="PTHR34385">
    <property type="entry name" value="D-ALANYL-D-ALANINE CARBOXYPEPTIDASE"/>
    <property type="match status" value="1"/>
</dbReference>
<dbReference type="Gene3D" id="3.30.1380.10">
    <property type="match status" value="1"/>
</dbReference>
<proteinExistence type="predicted"/>
<dbReference type="GO" id="GO:0006508">
    <property type="term" value="P:proteolysis"/>
    <property type="evidence" value="ECO:0007669"/>
    <property type="project" value="InterPro"/>
</dbReference>